<accession>A0ABY7LM48</accession>
<gene>
    <name evidence="3" type="ORF">O3303_17130</name>
</gene>
<dbReference type="InterPro" id="IPR008969">
    <property type="entry name" value="CarboxyPept-like_regulatory"/>
</dbReference>
<evidence type="ECO:0000256" key="1">
    <source>
        <dbReference type="SAM" id="MobiDB-lite"/>
    </source>
</evidence>
<keyword evidence="2" id="KW-0732">Signal</keyword>
<evidence type="ECO:0000313" key="4">
    <source>
        <dbReference type="Proteomes" id="UP001211005"/>
    </source>
</evidence>
<keyword evidence="4" id="KW-1185">Reference proteome</keyword>
<name>A0ABY7LM48_9BACT</name>
<evidence type="ECO:0000313" key="3">
    <source>
        <dbReference type="EMBL" id="WBA41525.1"/>
    </source>
</evidence>
<feature type="region of interest" description="Disordered" evidence="1">
    <location>
        <begin position="114"/>
        <end position="138"/>
    </location>
</feature>
<proteinExistence type="predicted"/>
<feature type="chain" id="PRO_5045779799" evidence="2">
    <location>
        <begin position="26"/>
        <end position="138"/>
    </location>
</feature>
<feature type="signal peptide" evidence="2">
    <location>
        <begin position="1"/>
        <end position="25"/>
    </location>
</feature>
<dbReference type="RefSeq" id="WP_269559592.1">
    <property type="nucleotide sequence ID" value="NZ_CP114767.1"/>
</dbReference>
<dbReference type="Proteomes" id="UP001211005">
    <property type="component" value="Chromosome"/>
</dbReference>
<reference evidence="3 4" key="1">
    <citation type="submission" date="2022-12" db="EMBL/GenBank/DDBJ databases">
        <title>Hymenobacter canadensis sp. nov. isolated from lake water of the Cambridge Bay, Canada.</title>
        <authorList>
            <person name="Kim W.H."/>
            <person name="Lee Y.M."/>
        </authorList>
    </citation>
    <scope>NUCLEOTIDE SEQUENCE [LARGE SCALE GENOMIC DNA]</scope>
    <source>
        <strain evidence="3 4">PAMC 29467</strain>
    </source>
</reference>
<dbReference type="Gene3D" id="2.60.40.1120">
    <property type="entry name" value="Carboxypeptidase-like, regulatory domain"/>
    <property type="match status" value="1"/>
</dbReference>
<dbReference type="SUPFAM" id="SSF49464">
    <property type="entry name" value="Carboxypeptidase regulatory domain-like"/>
    <property type="match status" value="1"/>
</dbReference>
<protein>
    <submittedName>
        <fullName evidence="3">Carboxypeptidase-like regulatory domain-containing protein</fullName>
    </submittedName>
</protein>
<dbReference type="Pfam" id="PF13620">
    <property type="entry name" value="CarboxypepD_reg"/>
    <property type="match status" value="1"/>
</dbReference>
<evidence type="ECO:0000256" key="2">
    <source>
        <dbReference type="SAM" id="SignalP"/>
    </source>
</evidence>
<dbReference type="EMBL" id="CP114767">
    <property type="protein sequence ID" value="WBA41525.1"/>
    <property type="molecule type" value="Genomic_DNA"/>
</dbReference>
<sequence>MNKIPTRAVLWLITVLCLLGLPAFAQSNSATLVGSSDTDKNEALAGTTIVVVHVPTGVRRTVVSDGIGAFTLADLLPGGPYTIYITQLGYKSQLLTNMFLKGGQTTQLPVRMTESATAQEERRSTGSSRKKQIGFIKG</sequence>
<organism evidence="3 4">
    <name type="scientific">Hymenobacter canadensis</name>
    <dbReference type="NCBI Taxonomy" id="2999067"/>
    <lineage>
        <taxon>Bacteria</taxon>
        <taxon>Pseudomonadati</taxon>
        <taxon>Bacteroidota</taxon>
        <taxon>Cytophagia</taxon>
        <taxon>Cytophagales</taxon>
        <taxon>Hymenobacteraceae</taxon>
        <taxon>Hymenobacter</taxon>
    </lineage>
</organism>